<comment type="subcellular location">
    <subcellularLocation>
        <location evidence="2">Cell inner membrane</location>
        <topology evidence="2">Multi-pass membrane protein</topology>
    </subcellularLocation>
</comment>
<feature type="transmembrane region" description="Helical" evidence="18">
    <location>
        <begin position="284"/>
        <end position="303"/>
    </location>
</feature>
<dbReference type="InterPro" id="IPR023214">
    <property type="entry name" value="HAD_sf"/>
</dbReference>
<comment type="caution">
    <text evidence="20">The sequence shown here is derived from an EMBL/GenBank/DDBJ whole genome shotgun (WGS) entry which is preliminary data.</text>
</comment>
<dbReference type="InterPro" id="IPR059000">
    <property type="entry name" value="ATPase_P-type_domA"/>
</dbReference>
<evidence type="ECO:0000256" key="9">
    <source>
        <dbReference type="ARBA" id="ARBA00022692"/>
    </source>
</evidence>
<dbReference type="SFLD" id="SFLDF00027">
    <property type="entry name" value="p-type_atpase"/>
    <property type="match status" value="1"/>
</dbReference>
<dbReference type="InterPro" id="IPR023298">
    <property type="entry name" value="ATPase_P-typ_TM_dom_sf"/>
</dbReference>
<evidence type="ECO:0000256" key="12">
    <source>
        <dbReference type="ARBA" id="ARBA00022842"/>
    </source>
</evidence>
<feature type="transmembrane region" description="Helical" evidence="18">
    <location>
        <begin position="873"/>
        <end position="891"/>
    </location>
</feature>
<evidence type="ECO:0000256" key="17">
    <source>
        <dbReference type="ARBA" id="ARBA00047295"/>
    </source>
</evidence>
<dbReference type="CDD" id="cd02077">
    <property type="entry name" value="P-type_ATPase_Mg"/>
    <property type="match status" value="1"/>
</dbReference>
<dbReference type="Pfam" id="PF08282">
    <property type="entry name" value="Hydrolase_3"/>
    <property type="match status" value="1"/>
</dbReference>
<dbReference type="SUPFAM" id="SSF56784">
    <property type="entry name" value="HAD-like"/>
    <property type="match status" value="1"/>
</dbReference>
<dbReference type="Pfam" id="PF00690">
    <property type="entry name" value="Cation_ATPase_N"/>
    <property type="match status" value="1"/>
</dbReference>
<evidence type="ECO:0000313" key="21">
    <source>
        <dbReference type="Proteomes" id="UP000031565"/>
    </source>
</evidence>
<dbReference type="InterPro" id="IPR036412">
    <property type="entry name" value="HAD-like_sf"/>
</dbReference>
<sequence>MFGRDKTKEALLKKLNFNDKKLKSCSKLNQTELLTEFKDNQFGVKTTDVENWQKEYGYNKVDATKFNWVLNFFKSFFGPFNLVLMAISVWNFYEFFSTPVAERGITDVLPAIIVAIMIFASGTVVYIQTIKAHFVTKKLISIVSNKAMVIRDIEGYGNINHNNVFELIKKGEDIDVRDLVPGDLVYLSSGDMVPADVRILVSRDLFINHASLTGESMPIEKHAITDNTNLLELENICLMGTSVVSGSAIAMVVQTGTKTYFSSISSALQEKRPLTNFQTGVQRVTFLLIMFVLIMAPIIYLIYSGTKNDWLGGLTWTAAAAVGIVPEMLPMIVTSNLARGARKMSHSKLVFKNLGAIQNLGAIDVLCTDKTGTLTNDKIELINYASLDNKKETDLLKLLYLNSYFQTGIKNQLDSAIIDYVKDSLHHFTPDKYQKIDEIPFDFERRRLTIIVKNEEETKLISKGAIEEIINVSNKIYYQNKIVDLDDEMKKQITSTVTRLNNQGYRVLGIGYKVVSDNKKAYSVSDEEDLIFYGYVTFLDVPKPSAAKMVKVLAARGVDLKILTGDNAAVTRSICERVGMQIKGIISGEELDKLTDYELKRAVEINNVFVKLNPIEKSRIIALLKANNYVVGFMGDGINDVPVLRQSDIAISVNNATDVAKEASDIILLEKSLDVIEHGIEQGRLTFGNILKYIKITMASQFGNVFTLIVVAWWIPFTPMLPVQMLFQNLIYDFSQFAIVFDRVDEDFLLQPQRWRTKGMLSFTFVNGPISSVFDIITFVILGYGFGVFNAYAADPNSANAAYHIAIFQSGWFIEGLITQSVVMLMFRTKQIPFIQSRPTWPVNVSTTLVVVLGFLIPYVFNNVFPMTAPPLIYIPIVLGVIAAYCITAQLSKVGYIKVVKNWL</sequence>
<gene>
    <name evidence="20" type="primary">mgtA_1</name>
    <name evidence="20" type="ORF">SMSRO_SF002770</name>
</gene>
<keyword evidence="12" id="KW-0460">Magnesium</keyword>
<organism evidence="20 21">
    <name type="scientific">Spiroplasma poulsonii</name>
    <dbReference type="NCBI Taxonomy" id="2138"/>
    <lineage>
        <taxon>Bacteria</taxon>
        <taxon>Bacillati</taxon>
        <taxon>Mycoplasmatota</taxon>
        <taxon>Mollicutes</taxon>
        <taxon>Entomoplasmatales</taxon>
        <taxon>Spiroplasmataceae</taxon>
        <taxon>Spiroplasma</taxon>
    </lineage>
</organism>
<evidence type="ECO:0000256" key="15">
    <source>
        <dbReference type="ARBA" id="ARBA00023136"/>
    </source>
</evidence>
<dbReference type="Pfam" id="PF13246">
    <property type="entry name" value="Cation_ATPase"/>
    <property type="match status" value="1"/>
</dbReference>
<dbReference type="Proteomes" id="UP000031565">
    <property type="component" value="Unassembled WGS sequence"/>
</dbReference>
<evidence type="ECO:0000256" key="4">
    <source>
        <dbReference type="ARBA" id="ARBA00012786"/>
    </source>
</evidence>
<feature type="transmembrane region" description="Helical" evidence="18">
    <location>
        <begin position="108"/>
        <end position="127"/>
    </location>
</feature>
<dbReference type="InterPro" id="IPR006415">
    <property type="entry name" value="P-type_ATPase_IIIB"/>
</dbReference>
<evidence type="ECO:0000256" key="1">
    <source>
        <dbReference type="ARBA" id="ARBA00003954"/>
    </source>
</evidence>
<evidence type="ECO:0000256" key="5">
    <source>
        <dbReference type="ARBA" id="ARBA00013555"/>
    </source>
</evidence>
<evidence type="ECO:0000256" key="8">
    <source>
        <dbReference type="ARBA" id="ARBA00022553"/>
    </source>
</evidence>
<evidence type="ECO:0000256" key="3">
    <source>
        <dbReference type="ARBA" id="ARBA00008746"/>
    </source>
</evidence>
<dbReference type="NCBIfam" id="TIGR01494">
    <property type="entry name" value="ATPase_P-type"/>
    <property type="match status" value="2"/>
</dbReference>
<dbReference type="InterPro" id="IPR001757">
    <property type="entry name" value="P_typ_ATPase"/>
</dbReference>
<dbReference type="Gene3D" id="1.20.1110.10">
    <property type="entry name" value="Calcium-transporting ATPase, transmembrane domain"/>
    <property type="match status" value="1"/>
</dbReference>
<protein>
    <recommendedName>
        <fullName evidence="5">Magnesium-transporting ATPase, P-type 1</fullName>
        <ecNumber evidence="4">7.2.2.14</ecNumber>
    </recommendedName>
    <alternativeName>
        <fullName evidence="16">Mg(2+) transport ATPase, P-type 1</fullName>
    </alternativeName>
</protein>
<evidence type="ECO:0000259" key="19">
    <source>
        <dbReference type="SMART" id="SM00831"/>
    </source>
</evidence>
<dbReference type="EC" id="7.2.2.14" evidence="4"/>
<feature type="domain" description="Cation-transporting P-type ATPase N-terminal" evidence="19">
    <location>
        <begin position="24"/>
        <end position="96"/>
    </location>
</feature>
<evidence type="ECO:0000256" key="6">
    <source>
        <dbReference type="ARBA" id="ARBA00022475"/>
    </source>
</evidence>
<reference evidence="20 21" key="1">
    <citation type="journal article" date="2015" name="MBio">
        <title>Genome sequence of the Drosophila melanogaster male-killing Spiroplasma strain MSRO endosymbiont.</title>
        <authorList>
            <person name="Paredes J.C."/>
            <person name="Herren J.K."/>
            <person name="Schupfer F."/>
            <person name="Marin R."/>
            <person name="Claverol S."/>
            <person name="Kuo C.H."/>
            <person name="Lemaitre B."/>
            <person name="Beven L."/>
        </authorList>
    </citation>
    <scope>NUCLEOTIDE SEQUENCE [LARGE SCALE GENOMIC DNA]</scope>
    <source>
        <strain evidence="20 21">MSRO</strain>
    </source>
</reference>
<dbReference type="PROSITE" id="PS00154">
    <property type="entry name" value="ATPASE_E1_E2"/>
    <property type="match status" value="1"/>
</dbReference>
<dbReference type="AlphaFoldDB" id="A0A2P6FAM9"/>
<evidence type="ECO:0000256" key="7">
    <source>
        <dbReference type="ARBA" id="ARBA00022519"/>
    </source>
</evidence>
<dbReference type="InterPro" id="IPR008250">
    <property type="entry name" value="ATPase_P-typ_transduc_dom_A_sf"/>
</dbReference>
<evidence type="ECO:0000256" key="2">
    <source>
        <dbReference type="ARBA" id="ARBA00004429"/>
    </source>
</evidence>
<comment type="function">
    <text evidence="1">Mediates magnesium influx to the cytosol.</text>
</comment>
<keyword evidence="8" id="KW-0597">Phosphoprotein</keyword>
<evidence type="ECO:0000256" key="11">
    <source>
        <dbReference type="ARBA" id="ARBA00022840"/>
    </source>
</evidence>
<dbReference type="NCBIfam" id="TIGR01524">
    <property type="entry name" value="ATPase-IIIB_Mg"/>
    <property type="match status" value="1"/>
</dbReference>
<dbReference type="Pfam" id="PF00689">
    <property type="entry name" value="Cation_ATPase_C"/>
    <property type="match status" value="1"/>
</dbReference>
<dbReference type="GO" id="GO:0005886">
    <property type="term" value="C:plasma membrane"/>
    <property type="evidence" value="ECO:0007669"/>
    <property type="project" value="UniProtKB-SubCell"/>
</dbReference>
<dbReference type="OrthoDB" id="9813266at2"/>
<keyword evidence="21" id="KW-1185">Reference proteome</keyword>
<accession>A0A2P6FAM9</accession>
<comment type="similarity">
    <text evidence="3">Belongs to the cation transport ATPase (P-type) (TC 3.A.3) family. Type IIIB subfamily.</text>
</comment>
<dbReference type="RefSeq" id="WP_040092673.1">
    <property type="nucleotide sequence ID" value="NZ_CM020866.1"/>
</dbReference>
<keyword evidence="10" id="KW-0547">Nucleotide-binding</keyword>
<dbReference type="EMBL" id="JTLV02000001">
    <property type="protein sequence ID" value="PQM30508.1"/>
    <property type="molecule type" value="Genomic_DNA"/>
</dbReference>
<evidence type="ECO:0000256" key="10">
    <source>
        <dbReference type="ARBA" id="ARBA00022741"/>
    </source>
</evidence>
<name>A0A2P6FAM9_9MOLU</name>
<dbReference type="Gene3D" id="2.70.150.10">
    <property type="entry name" value="Calcium-transporting ATPase, cytoplasmic transduction domain A"/>
    <property type="match status" value="1"/>
</dbReference>
<dbReference type="InterPro" id="IPR018303">
    <property type="entry name" value="ATPase_P-typ_P_site"/>
</dbReference>
<keyword evidence="11" id="KW-0067">ATP-binding</keyword>
<feature type="transmembrane region" description="Helical" evidence="18">
    <location>
        <begin position="76"/>
        <end position="96"/>
    </location>
</feature>
<dbReference type="SFLD" id="SFLDS00003">
    <property type="entry name" value="Haloacid_Dehalogenase"/>
    <property type="match status" value="1"/>
</dbReference>
<evidence type="ECO:0000313" key="20">
    <source>
        <dbReference type="EMBL" id="PQM30508.1"/>
    </source>
</evidence>
<keyword evidence="14 18" id="KW-1133">Transmembrane helix</keyword>
<dbReference type="GO" id="GO:0015444">
    <property type="term" value="F:P-type magnesium transporter activity"/>
    <property type="evidence" value="ECO:0007669"/>
    <property type="project" value="UniProtKB-EC"/>
</dbReference>
<comment type="catalytic activity">
    <reaction evidence="17">
        <text>Mg(2+)(out) + ATP + H2O = Mg(2+)(in) + ADP + phosphate + H(+)</text>
        <dbReference type="Rhea" id="RHEA:10260"/>
        <dbReference type="ChEBI" id="CHEBI:15377"/>
        <dbReference type="ChEBI" id="CHEBI:15378"/>
        <dbReference type="ChEBI" id="CHEBI:18420"/>
        <dbReference type="ChEBI" id="CHEBI:30616"/>
        <dbReference type="ChEBI" id="CHEBI:43474"/>
        <dbReference type="ChEBI" id="CHEBI:456216"/>
        <dbReference type="EC" id="7.2.2.14"/>
    </reaction>
</comment>
<dbReference type="InterPro" id="IPR004014">
    <property type="entry name" value="ATPase_P-typ_cation-transptr_N"/>
</dbReference>
<keyword evidence="13" id="KW-1278">Translocase</keyword>
<feature type="transmembrane region" description="Helical" evidence="18">
    <location>
        <begin position="315"/>
        <end position="338"/>
    </location>
</feature>
<dbReference type="SFLD" id="SFLDG00002">
    <property type="entry name" value="C1.7:_P-type_atpase_like"/>
    <property type="match status" value="1"/>
</dbReference>
<dbReference type="GO" id="GO:0016887">
    <property type="term" value="F:ATP hydrolysis activity"/>
    <property type="evidence" value="ECO:0007669"/>
    <property type="project" value="InterPro"/>
</dbReference>
<dbReference type="PANTHER" id="PTHR42861">
    <property type="entry name" value="CALCIUM-TRANSPORTING ATPASE"/>
    <property type="match status" value="1"/>
</dbReference>
<keyword evidence="6" id="KW-1003">Cell membrane</keyword>
<dbReference type="Gene3D" id="3.40.1110.10">
    <property type="entry name" value="Calcium-transporting ATPase, cytoplasmic domain N"/>
    <property type="match status" value="1"/>
</dbReference>
<evidence type="ECO:0000256" key="14">
    <source>
        <dbReference type="ARBA" id="ARBA00022989"/>
    </source>
</evidence>
<dbReference type="InterPro" id="IPR023299">
    <property type="entry name" value="ATPase_P-typ_cyto_dom_N"/>
</dbReference>
<feature type="transmembrane region" description="Helical" evidence="18">
    <location>
        <begin position="801"/>
        <end position="827"/>
    </location>
</feature>
<feature type="transmembrane region" description="Helical" evidence="18">
    <location>
        <begin position="693"/>
        <end position="715"/>
    </location>
</feature>
<evidence type="ECO:0000256" key="13">
    <source>
        <dbReference type="ARBA" id="ARBA00022967"/>
    </source>
</evidence>
<dbReference type="InterPro" id="IPR006068">
    <property type="entry name" value="ATPase_P-typ_cation-transptr_C"/>
</dbReference>
<dbReference type="InterPro" id="IPR044492">
    <property type="entry name" value="P_typ_ATPase_HD_dom"/>
</dbReference>
<feature type="transmembrane region" description="Helical" evidence="18">
    <location>
        <begin position="761"/>
        <end position="789"/>
    </location>
</feature>
<dbReference type="SUPFAM" id="SSF81665">
    <property type="entry name" value="Calcium ATPase, transmembrane domain M"/>
    <property type="match status" value="1"/>
</dbReference>
<keyword evidence="15 18" id="KW-0472">Membrane</keyword>
<keyword evidence="20" id="KW-0378">Hydrolase</keyword>
<dbReference type="SMART" id="SM00831">
    <property type="entry name" value="Cation_ATPase_N"/>
    <property type="match status" value="1"/>
</dbReference>
<dbReference type="SUPFAM" id="SSF81653">
    <property type="entry name" value="Calcium ATPase, transduction domain A"/>
    <property type="match status" value="1"/>
</dbReference>
<proteinExistence type="inferred from homology"/>
<dbReference type="SUPFAM" id="SSF81660">
    <property type="entry name" value="Metal cation-transporting ATPase, ATP-binding domain N"/>
    <property type="match status" value="1"/>
</dbReference>
<dbReference type="STRING" id="2138.SMSRO_v1c02640"/>
<dbReference type="PRINTS" id="PR01836">
    <property type="entry name" value="MGATPASE"/>
</dbReference>
<evidence type="ECO:0000256" key="16">
    <source>
        <dbReference type="ARBA" id="ARBA00029806"/>
    </source>
</evidence>
<dbReference type="GO" id="GO:0005524">
    <property type="term" value="F:ATP binding"/>
    <property type="evidence" value="ECO:0007669"/>
    <property type="project" value="UniProtKB-KW"/>
</dbReference>
<evidence type="ECO:0000256" key="18">
    <source>
        <dbReference type="SAM" id="Phobius"/>
    </source>
</evidence>
<feature type="transmembrane region" description="Helical" evidence="18">
    <location>
        <begin position="839"/>
        <end position="861"/>
    </location>
</feature>
<dbReference type="Gene3D" id="3.40.50.1000">
    <property type="entry name" value="HAD superfamily/HAD-like"/>
    <property type="match status" value="1"/>
</dbReference>
<keyword evidence="7" id="KW-0997">Cell inner membrane</keyword>
<dbReference type="Pfam" id="PF00122">
    <property type="entry name" value="E1-E2_ATPase"/>
    <property type="match status" value="1"/>
</dbReference>
<keyword evidence="9 18" id="KW-0812">Transmembrane</keyword>